<gene>
    <name evidence="9" type="ORF">Vau01_077960</name>
</gene>
<name>A0A8J4E2X0_9ACTN</name>
<feature type="binding site" evidence="7">
    <location>
        <position position="225"/>
    </location>
    <ligand>
        <name>FMN</name>
        <dbReference type="ChEBI" id="CHEBI:58210"/>
    </ligand>
</feature>
<dbReference type="EMBL" id="BOPG01000051">
    <property type="protein sequence ID" value="GIJ60280.1"/>
    <property type="molecule type" value="Genomic_DNA"/>
</dbReference>
<organism evidence="9 10">
    <name type="scientific">Virgisporangium aurantiacum</name>
    <dbReference type="NCBI Taxonomy" id="175570"/>
    <lineage>
        <taxon>Bacteria</taxon>
        <taxon>Bacillati</taxon>
        <taxon>Actinomycetota</taxon>
        <taxon>Actinomycetes</taxon>
        <taxon>Micromonosporales</taxon>
        <taxon>Micromonosporaceae</taxon>
        <taxon>Virgisporangium</taxon>
    </lineage>
</organism>
<feature type="binding site" evidence="7">
    <location>
        <position position="157"/>
    </location>
    <ligand>
        <name>FMN</name>
        <dbReference type="ChEBI" id="CHEBI:58210"/>
    </ligand>
</feature>
<evidence type="ECO:0000256" key="4">
    <source>
        <dbReference type="ARBA" id="ARBA00023002"/>
    </source>
</evidence>
<evidence type="ECO:0000256" key="5">
    <source>
        <dbReference type="ARBA" id="ARBA00024042"/>
    </source>
</evidence>
<feature type="active site" description="Proton acceptor" evidence="6">
    <location>
        <position position="249"/>
    </location>
</feature>
<keyword evidence="10" id="KW-1185">Reference proteome</keyword>
<sequence>MDTPATLDEIREAALARLPVPARDFLEGGAGAETTLRRNRRAFQRWAFVPRVMNGLPAPTTATRFLGVDLALPVLTAPFGADGLFHPDGQIAVARANAAAGTASIVPEAGTHPLEKVATAVPGSAAFGQIHPLGTDDGFLDMVRRYEDAGYRGLCVTCDVPIGGWRERNLRNRYLPDYALFGGNYATIEQALGQLGQLLAPEAPVWSWHKLATLLARSALPWIAKGIMTVDDAHAAVGAGASALLVSNHGGRQLDDQRASLDALPEIRAAVGPDVPIALDSGVRRGTDVVKAIALGADVVVIGRLAAYGLAAGGEDGVVRVLELLRTEISTTLTLLGCGGLTDLNRDALVRVDAD</sequence>
<dbReference type="CDD" id="cd02809">
    <property type="entry name" value="alpha_hydroxyacid_oxid_FMN"/>
    <property type="match status" value="1"/>
</dbReference>
<dbReference type="Pfam" id="PF01070">
    <property type="entry name" value="FMN_dh"/>
    <property type="match status" value="1"/>
</dbReference>
<keyword evidence="4" id="KW-0560">Oxidoreductase</keyword>
<comment type="caution">
    <text evidence="9">The sequence shown here is derived from an EMBL/GenBank/DDBJ whole genome shotgun (WGS) entry which is preliminary data.</text>
</comment>
<evidence type="ECO:0000313" key="10">
    <source>
        <dbReference type="Proteomes" id="UP000612585"/>
    </source>
</evidence>
<reference evidence="9" key="1">
    <citation type="submission" date="2021-01" db="EMBL/GenBank/DDBJ databases">
        <title>Whole genome shotgun sequence of Virgisporangium aurantiacum NBRC 16421.</title>
        <authorList>
            <person name="Komaki H."/>
            <person name="Tamura T."/>
        </authorList>
    </citation>
    <scope>NUCLEOTIDE SEQUENCE</scope>
    <source>
        <strain evidence="9">NBRC 16421</strain>
    </source>
</reference>
<dbReference type="InterPro" id="IPR037396">
    <property type="entry name" value="FMN_HAD"/>
</dbReference>
<evidence type="ECO:0000256" key="6">
    <source>
        <dbReference type="PIRSR" id="PIRSR000138-1"/>
    </source>
</evidence>
<dbReference type="PIRSF" id="PIRSF000138">
    <property type="entry name" value="Al-hdrx_acd_dh"/>
    <property type="match status" value="1"/>
</dbReference>
<feature type="binding site" evidence="7">
    <location>
        <position position="249"/>
    </location>
    <ligand>
        <name>glyoxylate</name>
        <dbReference type="ChEBI" id="CHEBI:36655"/>
    </ligand>
</feature>
<accession>A0A8J4E2X0</accession>
<dbReference type="InterPro" id="IPR012133">
    <property type="entry name" value="Alpha-hydoxy_acid_DH_FMN"/>
</dbReference>
<feature type="binding site" evidence="7">
    <location>
        <position position="129"/>
    </location>
    <ligand>
        <name>FMN</name>
        <dbReference type="ChEBI" id="CHEBI:58210"/>
    </ligand>
</feature>
<dbReference type="PROSITE" id="PS00557">
    <property type="entry name" value="FMN_HYDROXY_ACID_DH_1"/>
    <property type="match status" value="1"/>
</dbReference>
<evidence type="ECO:0000256" key="1">
    <source>
        <dbReference type="ARBA" id="ARBA00001917"/>
    </source>
</evidence>
<dbReference type="Proteomes" id="UP000612585">
    <property type="component" value="Unassembled WGS sequence"/>
</dbReference>
<dbReference type="SUPFAM" id="SSF51395">
    <property type="entry name" value="FMN-linked oxidoreductases"/>
    <property type="match status" value="1"/>
</dbReference>
<evidence type="ECO:0000259" key="8">
    <source>
        <dbReference type="PROSITE" id="PS51349"/>
    </source>
</evidence>
<evidence type="ECO:0000256" key="3">
    <source>
        <dbReference type="ARBA" id="ARBA00022643"/>
    </source>
</evidence>
<comment type="cofactor">
    <cofactor evidence="1">
        <name>FMN</name>
        <dbReference type="ChEBI" id="CHEBI:58210"/>
    </cofactor>
</comment>
<feature type="binding site" evidence="7">
    <location>
        <position position="166"/>
    </location>
    <ligand>
        <name>glyoxylate</name>
        <dbReference type="ChEBI" id="CHEBI:36655"/>
    </ligand>
</feature>
<keyword evidence="2 7" id="KW-0285">Flavoprotein</keyword>
<feature type="domain" description="FMN hydroxy acid dehydrogenase" evidence="8">
    <location>
        <begin position="1"/>
        <end position="354"/>
    </location>
</feature>
<dbReference type="GO" id="GO:0016491">
    <property type="term" value="F:oxidoreductase activity"/>
    <property type="evidence" value="ECO:0007669"/>
    <property type="project" value="UniProtKB-KW"/>
</dbReference>
<feature type="binding site" evidence="7">
    <location>
        <position position="247"/>
    </location>
    <ligand>
        <name>FMN</name>
        <dbReference type="ChEBI" id="CHEBI:58210"/>
    </ligand>
</feature>
<evidence type="ECO:0000256" key="7">
    <source>
        <dbReference type="PIRSR" id="PIRSR000138-2"/>
    </source>
</evidence>
<comment type="similarity">
    <text evidence="5">Belongs to the FMN-dependent alpha-hydroxy acid dehydrogenase family.</text>
</comment>
<protein>
    <submittedName>
        <fullName evidence="9">Alpha-hydroxy-acid oxidizing enzyme</fullName>
    </submittedName>
</protein>
<dbReference type="InterPro" id="IPR000262">
    <property type="entry name" value="FMN-dep_DH"/>
</dbReference>
<evidence type="ECO:0000256" key="2">
    <source>
        <dbReference type="ARBA" id="ARBA00022630"/>
    </source>
</evidence>
<dbReference type="InterPro" id="IPR013785">
    <property type="entry name" value="Aldolase_TIM"/>
</dbReference>
<dbReference type="PANTHER" id="PTHR10578">
    <property type="entry name" value="S -2-HYDROXY-ACID OXIDASE-RELATED"/>
    <property type="match status" value="1"/>
</dbReference>
<dbReference type="GO" id="GO:0010181">
    <property type="term" value="F:FMN binding"/>
    <property type="evidence" value="ECO:0007669"/>
    <property type="project" value="InterPro"/>
</dbReference>
<feature type="binding site" evidence="7">
    <location>
        <begin position="303"/>
        <end position="304"/>
    </location>
    <ligand>
        <name>FMN</name>
        <dbReference type="ChEBI" id="CHEBI:58210"/>
    </ligand>
</feature>
<dbReference type="Gene3D" id="3.20.20.70">
    <property type="entry name" value="Aldolase class I"/>
    <property type="match status" value="1"/>
</dbReference>
<dbReference type="PROSITE" id="PS51349">
    <property type="entry name" value="FMN_HYDROXY_ACID_DH_2"/>
    <property type="match status" value="1"/>
</dbReference>
<feature type="binding site" evidence="7">
    <location>
        <position position="252"/>
    </location>
    <ligand>
        <name>glyoxylate</name>
        <dbReference type="ChEBI" id="CHEBI:36655"/>
    </ligand>
</feature>
<dbReference type="RefSeq" id="WP_204004343.1">
    <property type="nucleotide sequence ID" value="NZ_BOPG01000051.1"/>
</dbReference>
<feature type="binding site" evidence="7">
    <location>
        <begin position="78"/>
        <end position="80"/>
    </location>
    <ligand>
        <name>FMN</name>
        <dbReference type="ChEBI" id="CHEBI:58210"/>
    </ligand>
</feature>
<dbReference type="InterPro" id="IPR008259">
    <property type="entry name" value="FMN_hydac_DH_AS"/>
</dbReference>
<dbReference type="AlphaFoldDB" id="A0A8J4E2X0"/>
<feature type="binding site" evidence="7">
    <location>
        <begin position="280"/>
        <end position="284"/>
    </location>
    <ligand>
        <name>FMN</name>
        <dbReference type="ChEBI" id="CHEBI:58210"/>
    </ligand>
</feature>
<evidence type="ECO:0000313" key="9">
    <source>
        <dbReference type="EMBL" id="GIJ60280.1"/>
    </source>
</evidence>
<proteinExistence type="inferred from homology"/>
<dbReference type="PANTHER" id="PTHR10578:SF107">
    <property type="entry name" value="2-HYDROXYACID OXIDASE 1"/>
    <property type="match status" value="1"/>
</dbReference>
<keyword evidence="3 7" id="KW-0288">FMN</keyword>